<reference evidence="2" key="1">
    <citation type="submission" date="2019-09" db="EMBL/GenBank/DDBJ databases">
        <title>Organ-specific transcriptomic study of the physiology of the cattle tick, Rhipicephalus microplus.</title>
        <authorList>
            <person name="Tirloni L."/>
            <person name="Braz G."/>
            <person name="Gandara A.C.P."/>
            <person name="Sabadin G.A."/>
            <person name="da Silva R.M."/>
            <person name="Guizzo M.G."/>
            <person name="Machado J.A."/>
            <person name="Costa E.P."/>
            <person name="Gomes H.F."/>
            <person name="Moraes J."/>
            <person name="Mota M.B.S."/>
            <person name="Mesquita R.D."/>
            <person name="Alvarenga P.H."/>
            <person name="Alves F."/>
            <person name="Seixas A."/>
            <person name="da Fonseca R.N."/>
            <person name="Fogaca A."/>
            <person name="Logullo C."/>
            <person name="Tanaka A."/>
            <person name="Daffre S."/>
            <person name="Termignoni C."/>
            <person name="Vaz I.S.Jr."/>
            <person name="Oliveira P.L."/>
            <person name="Ribeiro J.M."/>
        </authorList>
    </citation>
    <scope>NUCLEOTIDE SEQUENCE</scope>
    <source>
        <strain evidence="2">Porto Alegre</strain>
    </source>
</reference>
<keyword evidence="1" id="KW-0732">Signal</keyword>
<feature type="signal peptide" evidence="1">
    <location>
        <begin position="1"/>
        <end position="19"/>
    </location>
</feature>
<proteinExistence type="predicted"/>
<evidence type="ECO:0000313" key="2">
    <source>
        <dbReference type="EMBL" id="NOV42448.1"/>
    </source>
</evidence>
<evidence type="ECO:0000256" key="1">
    <source>
        <dbReference type="SAM" id="SignalP"/>
    </source>
</evidence>
<sequence length="172" mass="19516">MQSILLILQMLLRPLGKQAYGTDVCAHRNARHNWSSSANTTRRCATQRYKMAVSSATHLPSGPQIKIRKQTSRKALEAKTKRSCRYDGAVTSITLFQRRHITLTFPANVLHSTAIVCHSMWQQHLSQRLVTGLYENMRSPTPCCSLEWHCKPSMWLPGCFNDTTQGFVLCLP</sequence>
<feature type="chain" id="PRO_5026946586" evidence="1">
    <location>
        <begin position="20"/>
        <end position="172"/>
    </location>
</feature>
<dbReference type="EMBL" id="GHWJ01009711">
    <property type="protein sequence ID" value="NOV42448.1"/>
    <property type="molecule type" value="Transcribed_RNA"/>
</dbReference>
<accession>A0A6M2DB65</accession>
<organism evidence="2">
    <name type="scientific">Rhipicephalus microplus</name>
    <name type="common">Cattle tick</name>
    <name type="synonym">Boophilus microplus</name>
    <dbReference type="NCBI Taxonomy" id="6941"/>
    <lineage>
        <taxon>Eukaryota</taxon>
        <taxon>Metazoa</taxon>
        <taxon>Ecdysozoa</taxon>
        <taxon>Arthropoda</taxon>
        <taxon>Chelicerata</taxon>
        <taxon>Arachnida</taxon>
        <taxon>Acari</taxon>
        <taxon>Parasitiformes</taxon>
        <taxon>Ixodida</taxon>
        <taxon>Ixodoidea</taxon>
        <taxon>Ixodidae</taxon>
        <taxon>Rhipicephalinae</taxon>
        <taxon>Rhipicephalus</taxon>
        <taxon>Boophilus</taxon>
    </lineage>
</organism>
<protein>
    <submittedName>
        <fullName evidence="2">Putative secreted protein salivary gland overexpressed</fullName>
    </submittedName>
</protein>
<dbReference type="AlphaFoldDB" id="A0A6M2DB65"/>
<name>A0A6M2DB65_RHIMP</name>